<accession>A0ABV0R309</accession>
<sequence length="152" mass="17156">MGEIEDVYLARYIPVYGDRITTTILSGQRKRQEDKNPRMSLLEKPGEKIRTGTRPAGKAKFHRSENALKAEGKIEMGWIHEGNKSETVLGGIRVLNVSKSSTKKDLKSHAKEMSFPHGESTEGKWEDFIHNVSDFEESELVRALLLVSCTHC</sequence>
<evidence type="ECO:0000313" key="2">
    <source>
        <dbReference type="Proteomes" id="UP001434883"/>
    </source>
</evidence>
<gene>
    <name evidence="1" type="ORF">XENOCAPTIV_022381</name>
</gene>
<organism evidence="1 2">
    <name type="scientific">Xenoophorus captivus</name>
    <dbReference type="NCBI Taxonomy" id="1517983"/>
    <lineage>
        <taxon>Eukaryota</taxon>
        <taxon>Metazoa</taxon>
        <taxon>Chordata</taxon>
        <taxon>Craniata</taxon>
        <taxon>Vertebrata</taxon>
        <taxon>Euteleostomi</taxon>
        <taxon>Actinopterygii</taxon>
        <taxon>Neopterygii</taxon>
        <taxon>Teleostei</taxon>
        <taxon>Neoteleostei</taxon>
        <taxon>Acanthomorphata</taxon>
        <taxon>Ovalentaria</taxon>
        <taxon>Atherinomorphae</taxon>
        <taxon>Cyprinodontiformes</taxon>
        <taxon>Goodeidae</taxon>
        <taxon>Xenoophorus</taxon>
    </lineage>
</organism>
<proteinExistence type="predicted"/>
<evidence type="ECO:0000313" key="1">
    <source>
        <dbReference type="EMBL" id="MEQ2202018.1"/>
    </source>
</evidence>
<dbReference type="Proteomes" id="UP001434883">
    <property type="component" value="Unassembled WGS sequence"/>
</dbReference>
<dbReference type="EMBL" id="JAHRIN010030196">
    <property type="protein sequence ID" value="MEQ2202018.1"/>
    <property type="molecule type" value="Genomic_DNA"/>
</dbReference>
<keyword evidence="2" id="KW-1185">Reference proteome</keyword>
<comment type="caution">
    <text evidence="1">The sequence shown here is derived from an EMBL/GenBank/DDBJ whole genome shotgun (WGS) entry which is preliminary data.</text>
</comment>
<reference evidence="1 2" key="1">
    <citation type="submission" date="2021-06" db="EMBL/GenBank/DDBJ databases">
        <authorList>
            <person name="Palmer J.M."/>
        </authorList>
    </citation>
    <scope>NUCLEOTIDE SEQUENCE [LARGE SCALE GENOMIC DNA]</scope>
    <source>
        <strain evidence="1 2">XC_2019</strain>
        <tissue evidence="1">Muscle</tissue>
    </source>
</reference>
<protein>
    <submittedName>
        <fullName evidence="1">Uncharacterized protein</fullName>
    </submittedName>
</protein>
<name>A0ABV0R309_9TELE</name>